<protein>
    <submittedName>
        <fullName evidence="1">Uncharacterized protein</fullName>
    </submittedName>
</protein>
<keyword evidence="2" id="KW-1185">Reference proteome</keyword>
<reference evidence="1" key="1">
    <citation type="submission" date="2022-10" db="EMBL/GenBank/DDBJ databases">
        <title>Genome Sequence of Xylaria curta.</title>
        <authorList>
            <person name="Buettner E."/>
        </authorList>
    </citation>
    <scope>NUCLEOTIDE SEQUENCE</scope>
    <source>
        <strain evidence="1">Babe10</strain>
    </source>
</reference>
<organism evidence="1 2">
    <name type="scientific">Xylaria curta</name>
    <dbReference type="NCBI Taxonomy" id="42375"/>
    <lineage>
        <taxon>Eukaryota</taxon>
        <taxon>Fungi</taxon>
        <taxon>Dikarya</taxon>
        <taxon>Ascomycota</taxon>
        <taxon>Pezizomycotina</taxon>
        <taxon>Sordariomycetes</taxon>
        <taxon>Xylariomycetidae</taxon>
        <taxon>Xylariales</taxon>
        <taxon>Xylariaceae</taxon>
        <taxon>Xylaria</taxon>
    </lineage>
</organism>
<accession>A0ACC1MI22</accession>
<dbReference type="Proteomes" id="UP001143856">
    <property type="component" value="Unassembled WGS sequence"/>
</dbReference>
<comment type="caution">
    <text evidence="1">The sequence shown here is derived from an EMBL/GenBank/DDBJ whole genome shotgun (WGS) entry which is preliminary data.</text>
</comment>
<dbReference type="EMBL" id="JAPDGR010005177">
    <property type="protein sequence ID" value="KAJ2966289.1"/>
    <property type="molecule type" value="Genomic_DNA"/>
</dbReference>
<evidence type="ECO:0000313" key="2">
    <source>
        <dbReference type="Proteomes" id="UP001143856"/>
    </source>
</evidence>
<evidence type="ECO:0000313" key="1">
    <source>
        <dbReference type="EMBL" id="KAJ2966289.1"/>
    </source>
</evidence>
<sequence>MLSYPSTLMIGLQRGRETPTQKTRDEPNPSTSRNQTRSLTPDRNPAVESSTAPKSVSTQSPIKGETQPTSFLADFDGSDTSSIVSPKPLPSPHIHLRRPSDRQHPAFRDSALPTPLSLITKPQDEPSTERPSSLAVDSKGISPADSPTLGPATAGSGLGGMVRQHLRADSNASSIYEGVPSTSGLESRFPAGTTNSSSLQEYGAGSNPWEGGDHGRDWNLDLDVNEPLADTESFVSDSSRRTEGRMDFSLPGNGKTDEFANQLADGARRIRERLTSYVETDSRSSSPHRIGEQNGVVDLAPLPRPSGLGAILRPRSSRGSLIDHGRDSSAKAFKMMGISPGGSRTASPGSESQRVQIEADSELALEREEKEPARAGDDQHPGLHAITASPSAARPPAGYSISAT</sequence>
<gene>
    <name evidence="1" type="ORF">NUW58_g10697</name>
</gene>
<name>A0ACC1MI22_9PEZI</name>
<proteinExistence type="predicted"/>